<dbReference type="STRING" id="1036612.A0A1L9SXI5"/>
<dbReference type="EMBL" id="KV878621">
    <property type="protein sequence ID" value="OJJ51869.1"/>
    <property type="molecule type" value="Genomic_DNA"/>
</dbReference>
<dbReference type="AlphaFoldDB" id="A0A1L9SXI5"/>
<organism evidence="1 2">
    <name type="scientific">Aspergillus sydowii CBS 593.65</name>
    <dbReference type="NCBI Taxonomy" id="1036612"/>
    <lineage>
        <taxon>Eukaryota</taxon>
        <taxon>Fungi</taxon>
        <taxon>Dikarya</taxon>
        <taxon>Ascomycota</taxon>
        <taxon>Pezizomycotina</taxon>
        <taxon>Eurotiomycetes</taxon>
        <taxon>Eurotiomycetidae</taxon>
        <taxon>Eurotiales</taxon>
        <taxon>Aspergillaceae</taxon>
        <taxon>Aspergillus</taxon>
        <taxon>Aspergillus subgen. Nidulantes</taxon>
    </lineage>
</organism>
<evidence type="ECO:0000313" key="1">
    <source>
        <dbReference type="EMBL" id="OJJ51869.1"/>
    </source>
</evidence>
<keyword evidence="2" id="KW-1185">Reference proteome</keyword>
<gene>
    <name evidence="1" type="ORF">ASPSYDRAFT_63102</name>
</gene>
<evidence type="ECO:0008006" key="3">
    <source>
        <dbReference type="Google" id="ProtNLM"/>
    </source>
</evidence>
<protein>
    <recommendedName>
        <fullName evidence="3">BTB domain-containing protein</fullName>
    </recommendedName>
</protein>
<dbReference type="RefSeq" id="XP_040695675.1">
    <property type="nucleotide sequence ID" value="XM_040850222.1"/>
</dbReference>
<dbReference type="OrthoDB" id="9997739at2759"/>
<dbReference type="GeneID" id="63766295"/>
<accession>A0A1L9SXI5</accession>
<dbReference type="VEuPathDB" id="FungiDB:ASPSYDRAFT_63102"/>
<proteinExistence type="predicted"/>
<name>A0A1L9SXI5_9EURO</name>
<reference evidence="2" key="1">
    <citation type="journal article" date="2017" name="Genome Biol.">
        <title>Comparative genomics reveals high biological diversity and specific adaptations in the industrially and medically important fungal genus Aspergillus.</title>
        <authorList>
            <person name="de Vries R.P."/>
            <person name="Riley R."/>
            <person name="Wiebenga A."/>
            <person name="Aguilar-Osorio G."/>
            <person name="Amillis S."/>
            <person name="Uchima C.A."/>
            <person name="Anderluh G."/>
            <person name="Asadollahi M."/>
            <person name="Askin M."/>
            <person name="Barry K."/>
            <person name="Battaglia E."/>
            <person name="Bayram O."/>
            <person name="Benocci T."/>
            <person name="Braus-Stromeyer S.A."/>
            <person name="Caldana C."/>
            <person name="Canovas D."/>
            <person name="Cerqueira G.C."/>
            <person name="Chen F."/>
            <person name="Chen W."/>
            <person name="Choi C."/>
            <person name="Clum A."/>
            <person name="Dos Santos R.A."/>
            <person name="Damasio A.R."/>
            <person name="Diallinas G."/>
            <person name="Emri T."/>
            <person name="Fekete E."/>
            <person name="Flipphi M."/>
            <person name="Freyberg S."/>
            <person name="Gallo A."/>
            <person name="Gournas C."/>
            <person name="Habgood R."/>
            <person name="Hainaut M."/>
            <person name="Harispe M.L."/>
            <person name="Henrissat B."/>
            <person name="Hilden K.S."/>
            <person name="Hope R."/>
            <person name="Hossain A."/>
            <person name="Karabika E."/>
            <person name="Karaffa L."/>
            <person name="Karanyi Z."/>
            <person name="Krasevec N."/>
            <person name="Kuo A."/>
            <person name="Kusch H."/>
            <person name="LaButti K."/>
            <person name="Lagendijk E.L."/>
            <person name="Lapidus A."/>
            <person name="Levasseur A."/>
            <person name="Lindquist E."/>
            <person name="Lipzen A."/>
            <person name="Logrieco A.F."/>
            <person name="MacCabe A."/>
            <person name="Maekelae M.R."/>
            <person name="Malavazi I."/>
            <person name="Melin P."/>
            <person name="Meyer V."/>
            <person name="Mielnichuk N."/>
            <person name="Miskei M."/>
            <person name="Molnar A.P."/>
            <person name="Mule G."/>
            <person name="Ngan C.Y."/>
            <person name="Orejas M."/>
            <person name="Orosz E."/>
            <person name="Ouedraogo J.P."/>
            <person name="Overkamp K.M."/>
            <person name="Park H.-S."/>
            <person name="Perrone G."/>
            <person name="Piumi F."/>
            <person name="Punt P.J."/>
            <person name="Ram A.F."/>
            <person name="Ramon A."/>
            <person name="Rauscher S."/>
            <person name="Record E."/>
            <person name="Riano-Pachon D.M."/>
            <person name="Robert V."/>
            <person name="Roehrig J."/>
            <person name="Ruller R."/>
            <person name="Salamov A."/>
            <person name="Salih N.S."/>
            <person name="Samson R.A."/>
            <person name="Sandor E."/>
            <person name="Sanguinetti M."/>
            <person name="Schuetze T."/>
            <person name="Sepcic K."/>
            <person name="Shelest E."/>
            <person name="Sherlock G."/>
            <person name="Sophianopoulou V."/>
            <person name="Squina F.M."/>
            <person name="Sun H."/>
            <person name="Susca A."/>
            <person name="Todd R.B."/>
            <person name="Tsang A."/>
            <person name="Unkles S.E."/>
            <person name="van de Wiele N."/>
            <person name="van Rossen-Uffink D."/>
            <person name="Oliveira J.V."/>
            <person name="Vesth T.C."/>
            <person name="Visser J."/>
            <person name="Yu J.-H."/>
            <person name="Zhou M."/>
            <person name="Andersen M.R."/>
            <person name="Archer D.B."/>
            <person name="Baker S.E."/>
            <person name="Benoit I."/>
            <person name="Brakhage A.A."/>
            <person name="Braus G.H."/>
            <person name="Fischer R."/>
            <person name="Frisvad J.C."/>
            <person name="Goldman G.H."/>
            <person name="Houbraken J."/>
            <person name="Oakley B."/>
            <person name="Pocsi I."/>
            <person name="Scazzocchio C."/>
            <person name="Seiboth B."/>
            <person name="vanKuyk P.A."/>
            <person name="Wortman J."/>
            <person name="Dyer P.S."/>
            <person name="Grigoriev I.V."/>
        </authorList>
    </citation>
    <scope>NUCLEOTIDE SEQUENCE [LARGE SCALE GENOMIC DNA]</scope>
    <source>
        <strain evidence="2">CBS 593.65</strain>
    </source>
</reference>
<sequence length="180" mass="21121">MLQSGIVEFVIGKDRKRLSIHAALARSFPQKILEPPLNSEIDEVVIGRCCEFVYSDDYSVPLPFDRPLKSEMPSKNIMRRFSSATRKYRLGLRTDWVSLCAWSLYRLLHLLDNFTLFDERSGDIVQLLSFGDSEYMENMQDILQEYAVWNVEILMQDADFQRLLDRVPSLEKAIFRSMWK</sequence>
<evidence type="ECO:0000313" key="2">
    <source>
        <dbReference type="Proteomes" id="UP000184356"/>
    </source>
</evidence>
<dbReference type="Proteomes" id="UP000184356">
    <property type="component" value="Unassembled WGS sequence"/>
</dbReference>